<gene>
    <name evidence="6" type="ORF">ATNIH1004_007993</name>
</gene>
<dbReference type="EMBL" id="QUQM01000007">
    <property type="protein sequence ID" value="KAA8646560.1"/>
    <property type="molecule type" value="Genomic_DNA"/>
</dbReference>
<evidence type="ECO:0000313" key="6">
    <source>
        <dbReference type="EMBL" id="KAA8646560.1"/>
    </source>
</evidence>
<dbReference type="GO" id="GO:0005524">
    <property type="term" value="F:ATP binding"/>
    <property type="evidence" value="ECO:0007669"/>
    <property type="project" value="UniProtKB-KW"/>
</dbReference>
<evidence type="ECO:0000256" key="1">
    <source>
        <dbReference type="ARBA" id="ARBA00022741"/>
    </source>
</evidence>
<keyword evidence="3" id="KW-0067">ATP-binding</keyword>
<dbReference type="InterPro" id="IPR050628">
    <property type="entry name" value="SNF2_RAD54_helicase_TF"/>
</dbReference>
<name>A0A5M9MMN4_9EURO</name>
<dbReference type="VEuPathDB" id="FungiDB:EYZ11_010969"/>
<comment type="caution">
    <text evidence="6">The sequence shown here is derived from an EMBL/GenBank/DDBJ whole genome shotgun (WGS) entry which is preliminary data.</text>
</comment>
<proteinExistence type="predicted"/>
<reference evidence="6 7" key="1">
    <citation type="submission" date="2019-08" db="EMBL/GenBank/DDBJ databases">
        <title>The genome sequence of a newly discovered highly antifungal drug resistant Aspergillus species, Aspergillus tanneri NIH 1004.</title>
        <authorList>
            <person name="Mounaud S."/>
            <person name="Singh I."/>
            <person name="Joardar V."/>
            <person name="Pakala S."/>
            <person name="Pakala S."/>
            <person name="Venepally P."/>
            <person name="Chung J.K."/>
            <person name="Losada L."/>
            <person name="Nierman W.C."/>
        </authorList>
    </citation>
    <scope>NUCLEOTIDE SEQUENCE [LARGE SCALE GENOMIC DNA]</scope>
    <source>
        <strain evidence="6 7">NIH1004</strain>
    </source>
</reference>
<dbReference type="OrthoDB" id="4511048at2759"/>
<dbReference type="GO" id="GO:0006281">
    <property type="term" value="P:DNA repair"/>
    <property type="evidence" value="ECO:0007669"/>
    <property type="project" value="TreeGrafter"/>
</dbReference>
<dbReference type="GO" id="GO:0005634">
    <property type="term" value="C:nucleus"/>
    <property type="evidence" value="ECO:0007669"/>
    <property type="project" value="TreeGrafter"/>
</dbReference>
<dbReference type="GO" id="GO:0008094">
    <property type="term" value="F:ATP-dependent activity, acting on DNA"/>
    <property type="evidence" value="ECO:0007669"/>
    <property type="project" value="TreeGrafter"/>
</dbReference>
<feature type="domain" description="SNF2 N-terminal" evidence="5">
    <location>
        <begin position="127"/>
        <end position="366"/>
    </location>
</feature>
<accession>A0A5M9MMN4</accession>
<keyword evidence="1" id="KW-0547">Nucleotide-binding</keyword>
<protein>
    <recommendedName>
        <fullName evidence="5">SNF2 N-terminal domain-containing protein</fullName>
    </recommendedName>
</protein>
<evidence type="ECO:0000259" key="5">
    <source>
        <dbReference type="Pfam" id="PF00176"/>
    </source>
</evidence>
<dbReference type="InterPro" id="IPR038718">
    <property type="entry name" value="SNF2-like_sf"/>
</dbReference>
<dbReference type="PANTHER" id="PTHR45626">
    <property type="entry name" value="TRANSCRIPTION TERMINATION FACTOR 2-RELATED"/>
    <property type="match status" value="1"/>
</dbReference>
<dbReference type="GeneID" id="54330695"/>
<dbReference type="Gene3D" id="3.40.50.10810">
    <property type="entry name" value="Tandem AAA-ATPase domain"/>
    <property type="match status" value="1"/>
</dbReference>
<dbReference type="Proteomes" id="UP000324241">
    <property type="component" value="Unassembled WGS sequence"/>
</dbReference>
<organism evidence="6 7">
    <name type="scientific">Aspergillus tanneri</name>
    <dbReference type="NCBI Taxonomy" id="1220188"/>
    <lineage>
        <taxon>Eukaryota</taxon>
        <taxon>Fungi</taxon>
        <taxon>Dikarya</taxon>
        <taxon>Ascomycota</taxon>
        <taxon>Pezizomycotina</taxon>
        <taxon>Eurotiomycetes</taxon>
        <taxon>Eurotiomycetidae</taxon>
        <taxon>Eurotiales</taxon>
        <taxon>Aspergillaceae</taxon>
        <taxon>Aspergillus</taxon>
        <taxon>Aspergillus subgen. Circumdati</taxon>
    </lineage>
</organism>
<dbReference type="GO" id="GO:0016787">
    <property type="term" value="F:hydrolase activity"/>
    <property type="evidence" value="ECO:0007669"/>
    <property type="project" value="UniProtKB-KW"/>
</dbReference>
<evidence type="ECO:0000256" key="2">
    <source>
        <dbReference type="ARBA" id="ARBA00022801"/>
    </source>
</evidence>
<dbReference type="AlphaFoldDB" id="A0A5M9MMN4"/>
<dbReference type="RefSeq" id="XP_033425921.1">
    <property type="nucleotide sequence ID" value="XM_033572606.1"/>
</dbReference>
<keyword evidence="2" id="KW-0378">Hydrolase</keyword>
<dbReference type="Pfam" id="PF00176">
    <property type="entry name" value="SNF2-rel_dom"/>
    <property type="match status" value="1"/>
</dbReference>
<evidence type="ECO:0000313" key="7">
    <source>
        <dbReference type="Proteomes" id="UP000324241"/>
    </source>
</evidence>
<dbReference type="InterPro" id="IPR027417">
    <property type="entry name" value="P-loop_NTPase"/>
</dbReference>
<feature type="compositionally biased region" description="Low complexity" evidence="4">
    <location>
        <begin position="37"/>
        <end position="58"/>
    </location>
</feature>
<evidence type="ECO:0000256" key="3">
    <source>
        <dbReference type="ARBA" id="ARBA00022840"/>
    </source>
</evidence>
<feature type="region of interest" description="Disordered" evidence="4">
    <location>
        <begin position="37"/>
        <end position="63"/>
    </location>
</feature>
<evidence type="ECO:0000256" key="4">
    <source>
        <dbReference type="SAM" id="MobiDB-lite"/>
    </source>
</evidence>
<sequence>MHMPQIVSLLSSDDETFRRSERKTHYDHSLNQFVADAPSLPVPSHSAAASSGSQSSCSTEDNMGDISSKVNFSQPSSEAAIRPCHVVSRRHKRRCQGGEPRATNHVNAEAAAGEVKNKGSPFQQKTRTHTGGILADEMGLGKTMTAQALAVMSRQLRLARRDVLKSRQEGMADTCPRTRADRRMRPGSPSARIIPVNGPQLSIVPSKLIPTRIKEWDQNVDEVRGMTPWIAHNTATKHRRSHRLLKDNVLSKAKMRLRIQDVGDYLKAYAENQVAQEEEKPLRKRSTDVLSHSTNIYLTKALNTAWAMEKRQIVMGPSGNVRIKNQPGPYVAAFHQSVIWPRVFRDEFHEEKRSTTKSLKALRSLRGEFQPGSGSDQEGYTTPATWFMSGTPSEVSSRDLADALGILERPEWETGPQLGRCTEKAVERLGRTLR</sequence>
<dbReference type="InterPro" id="IPR000330">
    <property type="entry name" value="SNF2_N"/>
</dbReference>
<dbReference type="SUPFAM" id="SSF52540">
    <property type="entry name" value="P-loop containing nucleoside triphosphate hydrolases"/>
    <property type="match status" value="1"/>
</dbReference>